<dbReference type="EMBL" id="JBFOLK010000008">
    <property type="protein sequence ID" value="KAL2491598.1"/>
    <property type="molecule type" value="Genomic_DNA"/>
</dbReference>
<organism evidence="2 3">
    <name type="scientific">Abeliophyllum distichum</name>
    <dbReference type="NCBI Taxonomy" id="126358"/>
    <lineage>
        <taxon>Eukaryota</taxon>
        <taxon>Viridiplantae</taxon>
        <taxon>Streptophyta</taxon>
        <taxon>Embryophyta</taxon>
        <taxon>Tracheophyta</taxon>
        <taxon>Spermatophyta</taxon>
        <taxon>Magnoliopsida</taxon>
        <taxon>eudicotyledons</taxon>
        <taxon>Gunneridae</taxon>
        <taxon>Pentapetalae</taxon>
        <taxon>asterids</taxon>
        <taxon>lamiids</taxon>
        <taxon>Lamiales</taxon>
        <taxon>Oleaceae</taxon>
        <taxon>Forsythieae</taxon>
        <taxon>Abeliophyllum</taxon>
    </lineage>
</organism>
<protein>
    <submittedName>
        <fullName evidence="2">Disease resistance protein</fullName>
    </submittedName>
</protein>
<evidence type="ECO:0000256" key="1">
    <source>
        <dbReference type="ARBA" id="ARBA00022821"/>
    </source>
</evidence>
<gene>
    <name evidence="2" type="ORF">Adt_27226</name>
</gene>
<name>A0ABD1RT55_9LAMI</name>
<comment type="caution">
    <text evidence="2">The sequence shown here is derived from an EMBL/GenBank/DDBJ whole genome shotgun (WGS) entry which is preliminary data.</text>
</comment>
<sequence length="254" mass="28830">MMTSLEDCSTSLEELIIQSWVNLNLTNLMGSFHNYSSLTELIIHDCDGLESFPQGGLPIPNLRCLYLIGCQNLRSLPDGMEQLLSLELLYVHDCPSLYFHQRNIPPNLTSLLIDNCGVKPLGELDLHKLTSLEKLDLHSVYPELVSFSNDNNQHYLLPPSLKCLQLSDLPNLKTLSKGFQNPTSLRHLKLGECPKLVALPVEDQLYNLWSLDVIDCPLLKKRSLRNEGDYWPIIADIPYVRVDNRSIYDPESCP</sequence>
<accession>A0ABD1RT55</accession>
<dbReference type="Proteomes" id="UP001604336">
    <property type="component" value="Unassembled WGS sequence"/>
</dbReference>
<dbReference type="InterPro" id="IPR032675">
    <property type="entry name" value="LRR_dom_sf"/>
</dbReference>
<reference evidence="3" key="1">
    <citation type="submission" date="2024-07" db="EMBL/GenBank/DDBJ databases">
        <title>Two chromosome-level genome assemblies of Korean endemic species Abeliophyllum distichum and Forsythia ovata (Oleaceae).</title>
        <authorList>
            <person name="Jang H."/>
        </authorList>
    </citation>
    <scope>NUCLEOTIDE SEQUENCE [LARGE SCALE GENOMIC DNA]</scope>
</reference>
<keyword evidence="3" id="KW-1185">Reference proteome</keyword>
<keyword evidence="1" id="KW-0611">Plant defense</keyword>
<dbReference type="PANTHER" id="PTHR36766">
    <property type="entry name" value="PLANT BROAD-SPECTRUM MILDEW RESISTANCE PROTEIN RPW8"/>
    <property type="match status" value="1"/>
</dbReference>
<proteinExistence type="predicted"/>
<dbReference type="GO" id="GO:0006952">
    <property type="term" value="P:defense response"/>
    <property type="evidence" value="ECO:0007669"/>
    <property type="project" value="UniProtKB-KW"/>
</dbReference>
<evidence type="ECO:0000313" key="3">
    <source>
        <dbReference type="Proteomes" id="UP001604336"/>
    </source>
</evidence>
<dbReference type="SUPFAM" id="SSF52058">
    <property type="entry name" value="L domain-like"/>
    <property type="match status" value="1"/>
</dbReference>
<dbReference type="AlphaFoldDB" id="A0ABD1RT55"/>
<dbReference type="Gene3D" id="3.80.10.10">
    <property type="entry name" value="Ribonuclease Inhibitor"/>
    <property type="match status" value="2"/>
</dbReference>
<evidence type="ECO:0000313" key="2">
    <source>
        <dbReference type="EMBL" id="KAL2491598.1"/>
    </source>
</evidence>
<dbReference type="PANTHER" id="PTHR36766:SF40">
    <property type="entry name" value="DISEASE RESISTANCE PROTEIN RGA3"/>
    <property type="match status" value="1"/>
</dbReference>